<dbReference type="InterPro" id="IPR029000">
    <property type="entry name" value="Cyclophilin-like_dom_sf"/>
</dbReference>
<dbReference type="EMBL" id="ABEU02000020">
    <property type="status" value="NOT_ANNOTATED_CDS"/>
    <property type="molecule type" value="Genomic_DNA"/>
</dbReference>
<dbReference type="Proteomes" id="UP000006727">
    <property type="component" value="Chromosome 20"/>
</dbReference>
<proteinExistence type="predicted"/>
<sequence length="72" mass="8311">MVSTFYRVIEEFITYGDFDRDSGIDGLNIYGDAFKDDSFKCKLLVQAPDASHVCISFLTSSKWSRFIHDLDY</sequence>
<evidence type="ECO:0000313" key="1">
    <source>
        <dbReference type="EnsemblPlants" id="Pp3c20_18690V3.2"/>
    </source>
</evidence>
<dbReference type="EnsemblPlants" id="Pp3c20_18690V3.2">
    <property type="protein sequence ID" value="Pp3c20_18690V3.2"/>
    <property type="gene ID" value="Pp3c20_18690"/>
</dbReference>
<keyword evidence="2" id="KW-1185">Reference proteome</keyword>
<reference evidence="1" key="3">
    <citation type="submission" date="2020-12" db="UniProtKB">
        <authorList>
            <consortium name="EnsemblPlants"/>
        </authorList>
    </citation>
    <scope>IDENTIFICATION</scope>
</reference>
<dbReference type="AlphaFoldDB" id="A0A7I4C089"/>
<evidence type="ECO:0008006" key="3">
    <source>
        <dbReference type="Google" id="ProtNLM"/>
    </source>
</evidence>
<dbReference type="Gramene" id="Pp3c20_18690V3.2">
    <property type="protein sequence ID" value="Pp3c20_18690V3.2"/>
    <property type="gene ID" value="Pp3c20_18690"/>
</dbReference>
<protein>
    <recommendedName>
        <fullName evidence="3">Peptidylprolyl isomerase</fullName>
    </recommendedName>
</protein>
<organism evidence="1 2">
    <name type="scientific">Physcomitrium patens</name>
    <name type="common">Spreading-leaved earth moss</name>
    <name type="synonym">Physcomitrella patens</name>
    <dbReference type="NCBI Taxonomy" id="3218"/>
    <lineage>
        <taxon>Eukaryota</taxon>
        <taxon>Viridiplantae</taxon>
        <taxon>Streptophyta</taxon>
        <taxon>Embryophyta</taxon>
        <taxon>Bryophyta</taxon>
        <taxon>Bryophytina</taxon>
        <taxon>Bryopsida</taxon>
        <taxon>Funariidae</taxon>
        <taxon>Funariales</taxon>
        <taxon>Funariaceae</taxon>
        <taxon>Physcomitrium</taxon>
    </lineage>
</organism>
<accession>A0A7I4C089</accession>
<evidence type="ECO:0000313" key="2">
    <source>
        <dbReference type="Proteomes" id="UP000006727"/>
    </source>
</evidence>
<dbReference type="SUPFAM" id="SSF50891">
    <property type="entry name" value="Cyclophilin-like"/>
    <property type="match status" value="1"/>
</dbReference>
<reference evidence="1 2" key="1">
    <citation type="journal article" date="2008" name="Science">
        <title>The Physcomitrella genome reveals evolutionary insights into the conquest of land by plants.</title>
        <authorList>
            <person name="Rensing S."/>
            <person name="Lang D."/>
            <person name="Zimmer A."/>
            <person name="Terry A."/>
            <person name="Salamov A."/>
            <person name="Shapiro H."/>
            <person name="Nishiyama T."/>
            <person name="Perroud P.-F."/>
            <person name="Lindquist E."/>
            <person name="Kamisugi Y."/>
            <person name="Tanahashi T."/>
            <person name="Sakakibara K."/>
            <person name="Fujita T."/>
            <person name="Oishi K."/>
            <person name="Shin-I T."/>
            <person name="Kuroki Y."/>
            <person name="Toyoda A."/>
            <person name="Suzuki Y."/>
            <person name="Hashimoto A."/>
            <person name="Yamaguchi K."/>
            <person name="Sugano A."/>
            <person name="Kohara Y."/>
            <person name="Fujiyama A."/>
            <person name="Anterola A."/>
            <person name="Aoki S."/>
            <person name="Ashton N."/>
            <person name="Barbazuk W.B."/>
            <person name="Barker E."/>
            <person name="Bennetzen J."/>
            <person name="Bezanilla M."/>
            <person name="Blankenship R."/>
            <person name="Cho S.H."/>
            <person name="Dutcher S."/>
            <person name="Estelle M."/>
            <person name="Fawcett J.A."/>
            <person name="Gundlach H."/>
            <person name="Hanada K."/>
            <person name="Heyl A."/>
            <person name="Hicks K.A."/>
            <person name="Hugh J."/>
            <person name="Lohr M."/>
            <person name="Mayer K."/>
            <person name="Melkozernov A."/>
            <person name="Murata T."/>
            <person name="Nelson D."/>
            <person name="Pils B."/>
            <person name="Prigge M."/>
            <person name="Reiss B."/>
            <person name="Renner T."/>
            <person name="Rombauts S."/>
            <person name="Rushton P."/>
            <person name="Sanderfoot A."/>
            <person name="Schween G."/>
            <person name="Shiu S.-H."/>
            <person name="Stueber K."/>
            <person name="Theodoulou F.L."/>
            <person name="Tu H."/>
            <person name="Van de Peer Y."/>
            <person name="Verrier P.J."/>
            <person name="Waters E."/>
            <person name="Wood A."/>
            <person name="Yang L."/>
            <person name="Cove D."/>
            <person name="Cuming A."/>
            <person name="Hasebe M."/>
            <person name="Lucas S."/>
            <person name="Mishler D.B."/>
            <person name="Reski R."/>
            <person name="Grigoriev I."/>
            <person name="Quatrano R.S."/>
            <person name="Boore J.L."/>
        </authorList>
    </citation>
    <scope>NUCLEOTIDE SEQUENCE [LARGE SCALE GENOMIC DNA]</scope>
    <source>
        <strain evidence="1 2">cv. Gransden 2004</strain>
    </source>
</reference>
<reference evidence="1 2" key="2">
    <citation type="journal article" date="2018" name="Plant J.">
        <title>The Physcomitrella patens chromosome-scale assembly reveals moss genome structure and evolution.</title>
        <authorList>
            <person name="Lang D."/>
            <person name="Ullrich K.K."/>
            <person name="Murat F."/>
            <person name="Fuchs J."/>
            <person name="Jenkins J."/>
            <person name="Haas F.B."/>
            <person name="Piednoel M."/>
            <person name="Gundlach H."/>
            <person name="Van Bel M."/>
            <person name="Meyberg R."/>
            <person name="Vives C."/>
            <person name="Morata J."/>
            <person name="Symeonidi A."/>
            <person name="Hiss M."/>
            <person name="Muchero W."/>
            <person name="Kamisugi Y."/>
            <person name="Saleh O."/>
            <person name="Blanc G."/>
            <person name="Decker E.L."/>
            <person name="van Gessel N."/>
            <person name="Grimwood J."/>
            <person name="Hayes R.D."/>
            <person name="Graham S.W."/>
            <person name="Gunter L.E."/>
            <person name="McDaniel S.F."/>
            <person name="Hoernstein S.N.W."/>
            <person name="Larsson A."/>
            <person name="Li F.W."/>
            <person name="Perroud P.F."/>
            <person name="Phillips J."/>
            <person name="Ranjan P."/>
            <person name="Rokshar D.S."/>
            <person name="Rothfels C.J."/>
            <person name="Schneider L."/>
            <person name="Shu S."/>
            <person name="Stevenson D.W."/>
            <person name="Thummler F."/>
            <person name="Tillich M."/>
            <person name="Villarreal Aguilar J.C."/>
            <person name="Widiez T."/>
            <person name="Wong G.K."/>
            <person name="Wymore A."/>
            <person name="Zhang Y."/>
            <person name="Zimmer A.D."/>
            <person name="Quatrano R.S."/>
            <person name="Mayer K.F.X."/>
            <person name="Goodstein D."/>
            <person name="Casacuberta J.M."/>
            <person name="Vandepoele K."/>
            <person name="Reski R."/>
            <person name="Cuming A.C."/>
            <person name="Tuskan G.A."/>
            <person name="Maumus F."/>
            <person name="Salse J."/>
            <person name="Schmutz J."/>
            <person name="Rensing S.A."/>
        </authorList>
    </citation>
    <scope>NUCLEOTIDE SEQUENCE [LARGE SCALE GENOMIC DNA]</scope>
    <source>
        <strain evidence="1 2">cv. Gransden 2004</strain>
    </source>
</reference>
<name>A0A7I4C089_PHYPA</name>